<name>A0A2C5Y2R6_9HYPO</name>
<keyword evidence="2" id="KW-0812">Transmembrane</keyword>
<protein>
    <recommendedName>
        <fullName evidence="5">MARVEL domain-containing protein</fullName>
    </recommendedName>
</protein>
<organism evidence="3 4">
    <name type="scientific">Ophiocordyceps australis</name>
    <dbReference type="NCBI Taxonomy" id="1399860"/>
    <lineage>
        <taxon>Eukaryota</taxon>
        <taxon>Fungi</taxon>
        <taxon>Dikarya</taxon>
        <taxon>Ascomycota</taxon>
        <taxon>Pezizomycotina</taxon>
        <taxon>Sordariomycetes</taxon>
        <taxon>Hypocreomycetidae</taxon>
        <taxon>Hypocreales</taxon>
        <taxon>Ophiocordycipitaceae</taxon>
        <taxon>Ophiocordyceps</taxon>
    </lineage>
</organism>
<accession>A0A2C5Y2R6</accession>
<feature type="compositionally biased region" description="Basic residues" evidence="1">
    <location>
        <begin position="177"/>
        <end position="214"/>
    </location>
</feature>
<dbReference type="STRING" id="1399860.A0A2C5Y2R6"/>
<feature type="region of interest" description="Disordered" evidence="1">
    <location>
        <begin position="177"/>
        <end position="219"/>
    </location>
</feature>
<evidence type="ECO:0008006" key="5">
    <source>
        <dbReference type="Google" id="ProtNLM"/>
    </source>
</evidence>
<dbReference type="EMBL" id="NJET01000095">
    <property type="protein sequence ID" value="PHH61700.1"/>
    <property type="molecule type" value="Genomic_DNA"/>
</dbReference>
<sequence>MTFVCMRIAQILTLIPTMGMLAYFVNVFVSRNALTPDAILILFITSVLALAWSVLTLFSYHRSAANARFVALVDLAVFGTLIAAVYTLRAIADADCRADPPPSKRWTALVPVPAGAGPREDGGAWRADRPCAMLKACWAFAIINIILFFVTAVAAFTHGDQLSASYYYRDETRYRSRSRSHGHHHSHHHHRHHHAPRRQSSRHRHHHRRSHSGHRSPPDYVRRVYV</sequence>
<dbReference type="Proteomes" id="UP000226192">
    <property type="component" value="Unassembled WGS sequence"/>
</dbReference>
<proteinExistence type="predicted"/>
<feature type="transmembrane region" description="Helical" evidence="2">
    <location>
        <begin position="67"/>
        <end position="88"/>
    </location>
</feature>
<reference evidence="3 4" key="1">
    <citation type="submission" date="2017-06" db="EMBL/GenBank/DDBJ databases">
        <title>Ant-infecting Ophiocordyceps genomes reveal a high diversity of potential behavioral manipulation genes and a possible major role for enterotoxins.</title>
        <authorList>
            <person name="De Bekker C."/>
            <person name="Evans H.C."/>
            <person name="Brachmann A."/>
            <person name="Hughes D.P."/>
        </authorList>
    </citation>
    <scope>NUCLEOTIDE SEQUENCE [LARGE SCALE GENOMIC DNA]</scope>
    <source>
        <strain evidence="3 4">Map64</strain>
    </source>
</reference>
<dbReference type="AlphaFoldDB" id="A0A2C5Y2R6"/>
<feature type="transmembrane region" description="Helical" evidence="2">
    <location>
        <begin position="136"/>
        <end position="156"/>
    </location>
</feature>
<dbReference type="OrthoDB" id="4918558at2759"/>
<gene>
    <name evidence="3" type="ORF">CDD81_8045</name>
</gene>
<keyword evidence="2" id="KW-1133">Transmembrane helix</keyword>
<feature type="transmembrane region" description="Helical" evidence="2">
    <location>
        <begin position="6"/>
        <end position="26"/>
    </location>
</feature>
<feature type="transmembrane region" description="Helical" evidence="2">
    <location>
        <begin position="38"/>
        <end position="61"/>
    </location>
</feature>
<keyword evidence="2" id="KW-0472">Membrane</keyword>
<evidence type="ECO:0000256" key="1">
    <source>
        <dbReference type="SAM" id="MobiDB-lite"/>
    </source>
</evidence>
<keyword evidence="4" id="KW-1185">Reference proteome</keyword>
<evidence type="ECO:0000313" key="4">
    <source>
        <dbReference type="Proteomes" id="UP000226192"/>
    </source>
</evidence>
<comment type="caution">
    <text evidence="3">The sequence shown here is derived from an EMBL/GenBank/DDBJ whole genome shotgun (WGS) entry which is preliminary data.</text>
</comment>
<evidence type="ECO:0000313" key="3">
    <source>
        <dbReference type="EMBL" id="PHH61700.1"/>
    </source>
</evidence>
<evidence type="ECO:0000256" key="2">
    <source>
        <dbReference type="SAM" id="Phobius"/>
    </source>
</evidence>